<sequence>MKLKYKKLIAFIAVISTVQFGAFSIINPNSINYNTVYAASSQTEDKVITQKITTDTNKAWTINFNTEIDFNSVKDSIQVNKVSNGQLGTTVPVTVFQRTKSSIIVTPPSGGYEKGQMYQITVKKGAKATTKKGLYRNNIMKFSVTSDNAAIGKVEVSPVVKAFKLITVNATSRSDIKKYKIEGNEKLFNIGETSLNVLENKSSVKVYFYGDDRYTLLGSATVDVSKSASDIQFQIK</sequence>
<dbReference type="EMBL" id="LWAE01000001">
    <property type="protein sequence ID" value="KZL94128.1"/>
    <property type="molecule type" value="Genomic_DNA"/>
</dbReference>
<dbReference type="OrthoDB" id="1897030at2"/>
<dbReference type="RefSeq" id="WP_066619112.1">
    <property type="nucleotide sequence ID" value="NZ_FQXL01000009.1"/>
</dbReference>
<name>A0A161X3Q1_9CLOT</name>
<reference evidence="2 3" key="1">
    <citation type="submission" date="2016-04" db="EMBL/GenBank/DDBJ databases">
        <title>Genome sequence of Clostridium magnum DSM 2767.</title>
        <authorList>
            <person name="Poehlein A."/>
            <person name="Uhlig R."/>
            <person name="Fischer R."/>
            <person name="Bahl H."/>
            <person name="Daniel R."/>
        </authorList>
    </citation>
    <scope>NUCLEOTIDE SEQUENCE [LARGE SCALE GENOMIC DNA]</scope>
    <source>
        <strain evidence="2 3">DSM 2767</strain>
    </source>
</reference>
<protein>
    <recommendedName>
        <fullName evidence="4">SbsA Ig-like domain-containing protein</fullName>
    </recommendedName>
</protein>
<evidence type="ECO:0008006" key="4">
    <source>
        <dbReference type="Google" id="ProtNLM"/>
    </source>
</evidence>
<dbReference type="PATRIC" id="fig|1121326.3.peg.1147"/>
<evidence type="ECO:0000256" key="1">
    <source>
        <dbReference type="SAM" id="SignalP"/>
    </source>
</evidence>
<feature type="chain" id="PRO_5038477534" description="SbsA Ig-like domain-containing protein" evidence="1">
    <location>
        <begin position="22"/>
        <end position="236"/>
    </location>
</feature>
<dbReference type="STRING" id="1121326.CLMAG_11810"/>
<feature type="signal peptide" evidence="1">
    <location>
        <begin position="1"/>
        <end position="21"/>
    </location>
</feature>
<keyword evidence="1" id="KW-0732">Signal</keyword>
<comment type="caution">
    <text evidence="2">The sequence shown here is derived from an EMBL/GenBank/DDBJ whole genome shotgun (WGS) entry which is preliminary data.</text>
</comment>
<accession>A0A161X3Q1</accession>
<dbReference type="AlphaFoldDB" id="A0A161X3Q1"/>
<organism evidence="2 3">
    <name type="scientific">Clostridium magnum DSM 2767</name>
    <dbReference type="NCBI Taxonomy" id="1121326"/>
    <lineage>
        <taxon>Bacteria</taxon>
        <taxon>Bacillati</taxon>
        <taxon>Bacillota</taxon>
        <taxon>Clostridia</taxon>
        <taxon>Eubacteriales</taxon>
        <taxon>Clostridiaceae</taxon>
        <taxon>Clostridium</taxon>
    </lineage>
</organism>
<keyword evidence="3" id="KW-1185">Reference proteome</keyword>
<proteinExistence type="predicted"/>
<evidence type="ECO:0000313" key="3">
    <source>
        <dbReference type="Proteomes" id="UP000076603"/>
    </source>
</evidence>
<gene>
    <name evidence="2" type="ORF">CLMAG_11810</name>
</gene>
<evidence type="ECO:0000313" key="2">
    <source>
        <dbReference type="EMBL" id="KZL94128.1"/>
    </source>
</evidence>
<dbReference type="Proteomes" id="UP000076603">
    <property type="component" value="Unassembled WGS sequence"/>
</dbReference>